<evidence type="ECO:0000313" key="7">
    <source>
        <dbReference type="Proteomes" id="UP000006919"/>
    </source>
</evidence>
<protein>
    <submittedName>
        <fullName evidence="6">HipA domain protein</fullName>
    </submittedName>
</protein>
<dbReference type="OrthoDB" id="9805913at2"/>
<dbReference type="InterPro" id="IPR012893">
    <property type="entry name" value="HipA-like_C"/>
</dbReference>
<dbReference type="eggNOG" id="COG3550">
    <property type="taxonomic scope" value="Bacteria"/>
</dbReference>
<dbReference type="InterPro" id="IPR017508">
    <property type="entry name" value="HipA_N1"/>
</dbReference>
<dbReference type="Pfam" id="PF13657">
    <property type="entry name" value="Couple_hipA"/>
    <property type="match status" value="1"/>
</dbReference>
<evidence type="ECO:0000256" key="3">
    <source>
        <dbReference type="ARBA" id="ARBA00022777"/>
    </source>
</evidence>
<dbReference type="HOGENOM" id="CLU_041102_1_0_9"/>
<feature type="domain" description="HipA N-terminal subdomain 1" evidence="5">
    <location>
        <begin position="6"/>
        <end position="117"/>
    </location>
</feature>
<name>E6UJT1_RUMA7</name>
<dbReference type="Pfam" id="PF07804">
    <property type="entry name" value="HipA_C"/>
    <property type="match status" value="1"/>
</dbReference>
<organism evidence="6 7">
    <name type="scientific">Ruminococcus albus (strain ATCC 27210 / DSM 20455 / JCM 14654 / NCDO 2250 / 7)</name>
    <dbReference type="NCBI Taxonomy" id="697329"/>
    <lineage>
        <taxon>Bacteria</taxon>
        <taxon>Bacillati</taxon>
        <taxon>Bacillota</taxon>
        <taxon>Clostridia</taxon>
        <taxon>Eubacteriales</taxon>
        <taxon>Oscillospiraceae</taxon>
        <taxon>Ruminococcus</taxon>
    </lineage>
</organism>
<dbReference type="PANTHER" id="PTHR37419:SF8">
    <property type="entry name" value="TOXIN YJJJ"/>
    <property type="match status" value="1"/>
</dbReference>
<keyword evidence="2" id="KW-0808">Transferase</keyword>
<evidence type="ECO:0000256" key="1">
    <source>
        <dbReference type="ARBA" id="ARBA00010164"/>
    </source>
</evidence>
<evidence type="ECO:0000313" key="6">
    <source>
        <dbReference type="EMBL" id="ADU23927.1"/>
    </source>
</evidence>
<geneLocation type="plasmid" evidence="6 7">
    <name>pRUMAL01</name>
</geneLocation>
<evidence type="ECO:0000256" key="2">
    <source>
        <dbReference type="ARBA" id="ARBA00022679"/>
    </source>
</evidence>
<proteinExistence type="inferred from homology"/>
<evidence type="ECO:0000259" key="5">
    <source>
        <dbReference type="Pfam" id="PF13657"/>
    </source>
</evidence>
<keyword evidence="6" id="KW-0614">Plasmid</keyword>
<comment type="similarity">
    <text evidence="1">Belongs to the HipA Ser/Thr kinase family.</text>
</comment>
<keyword evidence="3" id="KW-0418">Kinase</keyword>
<feature type="domain" description="HipA-like C-terminal" evidence="4">
    <location>
        <begin position="166"/>
        <end position="404"/>
    </location>
</feature>
<evidence type="ECO:0000259" key="4">
    <source>
        <dbReference type="Pfam" id="PF07804"/>
    </source>
</evidence>
<dbReference type="KEGG" id="ral:Rumal_3480"/>
<dbReference type="GO" id="GO:0005829">
    <property type="term" value="C:cytosol"/>
    <property type="evidence" value="ECO:0007669"/>
    <property type="project" value="TreeGrafter"/>
</dbReference>
<dbReference type="EMBL" id="CP002404">
    <property type="protein sequence ID" value="ADU23927.1"/>
    <property type="molecule type" value="Genomic_DNA"/>
</dbReference>
<dbReference type="Proteomes" id="UP000006919">
    <property type="component" value="Plasmid pRUMAL01"/>
</dbReference>
<sequence length="428" mass="47479">MITTAEVFLWGTRIGYIHQGENDVAASFEYDRKFLNSGIELSPFRMPLSDRIYSFPELSRIEAFHGIPGLFADSLPDKFGNAVINKWLAGQGRSPESFTAIERLCYTGKRGMGALEYVPAAGPEILNSNVDVTEMTQLASEILSGKESAVLSDKDASIMQLMEIGSSAGGARAKAIIAWNEDTGEVRSGQIETGKGFDYWLIKFDGVSGNGDHNLADKKQYSLIEYAYYLMAKDLGIDMNECRIYKKDGLHHFMTKRFDRANGDKIHMQTLAALGHFDYNTPNICSYELYADLAKRLGIGKSGIEQILRRIVFAVFGGNCDDHVKNFSFLMDRKGKWALSPAYDLTFAYNPDNKWISKHQMSVNGKTSGITAEDLVASGKSMGLSQGFCRKVLSETEVVVGKWLSYAEKCGISEERANEIQKGIKTAK</sequence>
<dbReference type="GO" id="GO:0004674">
    <property type="term" value="F:protein serine/threonine kinase activity"/>
    <property type="evidence" value="ECO:0007669"/>
    <property type="project" value="TreeGrafter"/>
</dbReference>
<dbReference type="PANTHER" id="PTHR37419">
    <property type="entry name" value="SERINE/THREONINE-PROTEIN KINASE TOXIN HIPA"/>
    <property type="match status" value="1"/>
</dbReference>
<accession>E6UJT1</accession>
<gene>
    <name evidence="6" type="ordered locus">Rumal_3480</name>
</gene>
<reference evidence="7" key="1">
    <citation type="journal article" date="2011" name="J. Bacteriol.">
        <title>Complete genome of the cellulolytic ruminal bacterium Ruminococcus albus 7.</title>
        <authorList>
            <person name="Suen G."/>
            <person name="Stevenson D.M."/>
            <person name="Bruce D.C."/>
            <person name="Chertkov O."/>
            <person name="Copeland A."/>
            <person name="Cheng J.F."/>
            <person name="Detter C."/>
            <person name="Detter J.C."/>
            <person name="Goodwin L.A."/>
            <person name="Han C.S."/>
            <person name="Hauser L.J."/>
            <person name="Ivanova N.N."/>
            <person name="Kyrpides N.C."/>
            <person name="Land M.L."/>
            <person name="Lapidus A."/>
            <person name="Lucas S."/>
            <person name="Ovchinnikova G."/>
            <person name="Pitluck S."/>
            <person name="Tapia R."/>
            <person name="Woyke T."/>
            <person name="Boyum J."/>
            <person name="Mead D."/>
            <person name="Weimer P.J."/>
        </authorList>
    </citation>
    <scope>NUCLEOTIDE SEQUENCE [LARGE SCALE GENOMIC DNA]</scope>
    <source>
        <strain evidence="7">ATCC 27210 / DSM 20455 / JCM 14654 / NCDO 2250 / 7</strain>
        <plasmid evidence="7">pRUMAL01</plasmid>
    </source>
</reference>
<dbReference type="RefSeq" id="WP_013483477.1">
    <property type="nucleotide sequence ID" value="NC_014824.1"/>
</dbReference>
<dbReference type="InterPro" id="IPR052028">
    <property type="entry name" value="HipA_Ser/Thr_kinase"/>
</dbReference>
<dbReference type="AlphaFoldDB" id="E6UJT1"/>